<evidence type="ECO:0000313" key="4">
    <source>
        <dbReference type="Proteomes" id="UP001500416"/>
    </source>
</evidence>
<dbReference type="SUPFAM" id="SSF56349">
    <property type="entry name" value="DNA breaking-rejoining enzymes"/>
    <property type="match status" value="1"/>
</dbReference>
<dbReference type="InterPro" id="IPR013762">
    <property type="entry name" value="Integrase-like_cat_sf"/>
</dbReference>
<evidence type="ECO:0000313" key="3">
    <source>
        <dbReference type="EMBL" id="GAA0209123.1"/>
    </source>
</evidence>
<comment type="caution">
    <text evidence="3">The sequence shown here is derived from an EMBL/GenBank/DDBJ whole genome shotgun (WGS) entry which is preliminary data.</text>
</comment>
<gene>
    <name evidence="3" type="ORF">GCM10010492_03510</name>
</gene>
<sequence length="280" mass="31811">MFPPAEVMRPTYAEAEELLSRNVMKLVKVPKVSRRPRKRKGRRWTTEQTKTFLVSARVNDDPMYAAYVLVIAMAMRKGEVLGLPEDAADLGAGMLDIGYQLHRVRNELLHRETKTEASEDTLPLPPIAATALRRRRKQRQADREAADVACQANGLLFTTRYGTPIEPRNFNRSWDRRREKAGVPKIRSRRAAELRVLARRAGRAPPGDHAHPSSREHEGHDRDLHRGLRRGDAKGATAAQRMSRSLTRCCTGLLAQRQRPGTNEWFRASDLRWAIQGSNL</sequence>
<evidence type="ECO:0000256" key="1">
    <source>
        <dbReference type="ARBA" id="ARBA00023172"/>
    </source>
</evidence>
<protein>
    <submittedName>
        <fullName evidence="3">Uncharacterized protein</fullName>
    </submittedName>
</protein>
<proteinExistence type="predicted"/>
<feature type="compositionally biased region" description="Basic and acidic residues" evidence="2">
    <location>
        <begin position="206"/>
        <end position="233"/>
    </location>
</feature>
<evidence type="ECO:0000256" key="2">
    <source>
        <dbReference type="SAM" id="MobiDB-lite"/>
    </source>
</evidence>
<feature type="region of interest" description="Disordered" evidence="2">
    <location>
        <begin position="167"/>
        <end position="243"/>
    </location>
</feature>
<dbReference type="Gene3D" id="1.10.443.10">
    <property type="entry name" value="Intergrase catalytic core"/>
    <property type="match status" value="1"/>
</dbReference>
<dbReference type="EMBL" id="BAAABU010000001">
    <property type="protein sequence ID" value="GAA0209123.1"/>
    <property type="molecule type" value="Genomic_DNA"/>
</dbReference>
<dbReference type="Proteomes" id="UP001500416">
    <property type="component" value="Unassembled WGS sequence"/>
</dbReference>
<dbReference type="InterPro" id="IPR011010">
    <property type="entry name" value="DNA_brk_join_enz"/>
</dbReference>
<keyword evidence="1" id="KW-0233">DNA recombination</keyword>
<reference evidence="3 4" key="1">
    <citation type="journal article" date="2019" name="Int. J. Syst. Evol. Microbiol.">
        <title>The Global Catalogue of Microorganisms (GCM) 10K type strain sequencing project: providing services to taxonomists for standard genome sequencing and annotation.</title>
        <authorList>
            <consortium name="The Broad Institute Genomics Platform"/>
            <consortium name="The Broad Institute Genome Sequencing Center for Infectious Disease"/>
            <person name="Wu L."/>
            <person name="Ma J."/>
        </authorList>
    </citation>
    <scope>NUCLEOTIDE SEQUENCE [LARGE SCALE GENOMIC DNA]</scope>
    <source>
        <strain evidence="3 4">JCM 3380</strain>
    </source>
</reference>
<keyword evidence="4" id="KW-1185">Reference proteome</keyword>
<accession>A0ABN0T1D8</accession>
<organism evidence="3 4">
    <name type="scientific">Saccharothrix mutabilis subsp. mutabilis</name>
    <dbReference type="NCBI Taxonomy" id="66855"/>
    <lineage>
        <taxon>Bacteria</taxon>
        <taxon>Bacillati</taxon>
        <taxon>Actinomycetota</taxon>
        <taxon>Actinomycetes</taxon>
        <taxon>Pseudonocardiales</taxon>
        <taxon>Pseudonocardiaceae</taxon>
        <taxon>Saccharothrix</taxon>
    </lineage>
</organism>
<name>A0ABN0T1D8_9PSEU</name>
<feature type="compositionally biased region" description="Basic and acidic residues" evidence="2">
    <location>
        <begin position="173"/>
        <end position="182"/>
    </location>
</feature>